<organism evidence="2 3">
    <name type="scientific">Eumeta variegata</name>
    <name type="common">Bagworm moth</name>
    <name type="synonym">Eumeta japonica</name>
    <dbReference type="NCBI Taxonomy" id="151549"/>
    <lineage>
        <taxon>Eukaryota</taxon>
        <taxon>Metazoa</taxon>
        <taxon>Ecdysozoa</taxon>
        <taxon>Arthropoda</taxon>
        <taxon>Hexapoda</taxon>
        <taxon>Insecta</taxon>
        <taxon>Pterygota</taxon>
        <taxon>Neoptera</taxon>
        <taxon>Endopterygota</taxon>
        <taxon>Lepidoptera</taxon>
        <taxon>Glossata</taxon>
        <taxon>Ditrysia</taxon>
        <taxon>Tineoidea</taxon>
        <taxon>Psychidae</taxon>
        <taxon>Oiketicinae</taxon>
        <taxon>Eumeta</taxon>
    </lineage>
</organism>
<reference evidence="2 3" key="1">
    <citation type="journal article" date="2019" name="Commun. Biol.">
        <title>The bagworm genome reveals a unique fibroin gene that provides high tensile strength.</title>
        <authorList>
            <person name="Kono N."/>
            <person name="Nakamura H."/>
            <person name="Ohtoshi R."/>
            <person name="Tomita M."/>
            <person name="Numata K."/>
            <person name="Arakawa K."/>
        </authorList>
    </citation>
    <scope>NUCLEOTIDE SEQUENCE [LARGE SCALE GENOMIC DNA]</scope>
</reference>
<dbReference type="EMBL" id="BGZK01001722">
    <property type="protein sequence ID" value="GBP85204.1"/>
    <property type="molecule type" value="Genomic_DNA"/>
</dbReference>
<evidence type="ECO:0000313" key="3">
    <source>
        <dbReference type="Proteomes" id="UP000299102"/>
    </source>
</evidence>
<evidence type="ECO:0000313" key="2">
    <source>
        <dbReference type="EMBL" id="GBP85204.1"/>
    </source>
</evidence>
<dbReference type="Proteomes" id="UP000299102">
    <property type="component" value="Unassembled WGS sequence"/>
</dbReference>
<comment type="caution">
    <text evidence="2">The sequence shown here is derived from an EMBL/GenBank/DDBJ whole genome shotgun (WGS) entry which is preliminary data.</text>
</comment>
<dbReference type="AlphaFoldDB" id="A0A4C1ZDL6"/>
<accession>A0A4C1ZDL6</accession>
<proteinExistence type="predicted"/>
<protein>
    <submittedName>
        <fullName evidence="2">Uncharacterized protein</fullName>
    </submittedName>
</protein>
<sequence length="544" mass="59838">MYVGEQHRYRSRTKHILNRIGLKPAASQAMSNYERTGHTVVRGYRSVLQTLLHCGPINIPPLTNMEATGCRLAMTGHSTRHSLGLSPVSKTVAPARPKSPLCLRGCRHPLRCSYQPRQDSGRGERAGGSGILGSPEVSADILELIRAKTQLCAARISHSRVQIQSAALNAKLAYQSAQNRGYTTQKPDNSVAIDDAEIAECLADSIETQCSHASPPHDIAHISRIEEEVLQKPLEPKDDLAPVSLSEVQTLVKSLNTRRHRASMEAEVIGIHKPGNHATSCQLQTDQPPERSGQTIRKNLKTRLSDHLLGKALSYVNSSAFPSPFLSTASPPLSRVCLGGFETKRSTVAVFFDVRPSIGYGAGMSALTRQDVLSEQEFLKAPPSLLYCCTPRTQTMYRDRRRLASNSRYSRTIPRSLEIGIGAPDSPSSPQRAIDELGQWFRKWRIEARQISSHTIQVWTVMTYASPVFAHAAPKALHRLQVIDKLPYSTRPLTASGRAGKEPTRDGFLRHPMPRRLPPGVVHSACHAPSALAVRPHSVNIKVV</sequence>
<evidence type="ECO:0000256" key="1">
    <source>
        <dbReference type="SAM" id="MobiDB-lite"/>
    </source>
</evidence>
<gene>
    <name evidence="2" type="ORF">EVAR_47640_1</name>
</gene>
<dbReference type="OrthoDB" id="7764906at2759"/>
<feature type="region of interest" description="Disordered" evidence="1">
    <location>
        <begin position="493"/>
        <end position="512"/>
    </location>
</feature>
<keyword evidence="3" id="KW-1185">Reference proteome</keyword>
<feature type="compositionally biased region" description="Basic and acidic residues" evidence="1">
    <location>
        <begin position="499"/>
        <end position="509"/>
    </location>
</feature>
<name>A0A4C1ZDL6_EUMVA</name>